<evidence type="ECO:0000313" key="3">
    <source>
        <dbReference type="Proteomes" id="UP000054495"/>
    </source>
</evidence>
<reference evidence="2 3" key="1">
    <citation type="submission" date="2013-05" db="EMBL/GenBank/DDBJ databases">
        <title>Draft genome of the parasitic nematode Anyclostoma ceylanicum.</title>
        <authorList>
            <person name="Mitreva M."/>
        </authorList>
    </citation>
    <scope>NUCLEOTIDE SEQUENCE [LARGE SCALE GENOMIC DNA]</scope>
</reference>
<accession>A0A0D6L644</accession>
<organism evidence="2 3">
    <name type="scientific">Ancylostoma ceylanicum</name>
    <dbReference type="NCBI Taxonomy" id="53326"/>
    <lineage>
        <taxon>Eukaryota</taxon>
        <taxon>Metazoa</taxon>
        <taxon>Ecdysozoa</taxon>
        <taxon>Nematoda</taxon>
        <taxon>Chromadorea</taxon>
        <taxon>Rhabditida</taxon>
        <taxon>Rhabditina</taxon>
        <taxon>Rhabditomorpha</taxon>
        <taxon>Strongyloidea</taxon>
        <taxon>Ancylostomatidae</taxon>
        <taxon>Ancylostomatinae</taxon>
        <taxon>Ancylostoma</taxon>
    </lineage>
</organism>
<evidence type="ECO:0000256" key="1">
    <source>
        <dbReference type="SAM" id="MobiDB-lite"/>
    </source>
</evidence>
<dbReference type="Proteomes" id="UP000054495">
    <property type="component" value="Unassembled WGS sequence"/>
</dbReference>
<sequence>MPVYKPFGRISHPTAEHRMRNEEEHAIKCLEQTQYAEDALCAAESEKTQVAHEDGRQEESATERGEKSIHILINKDILGAQKLLSYPYGMY</sequence>
<gene>
    <name evidence="2" type="ORF">ANCCEY_14651</name>
</gene>
<evidence type="ECO:0000313" key="2">
    <source>
        <dbReference type="EMBL" id="EPB66258.1"/>
    </source>
</evidence>
<dbReference type="EMBL" id="KE126307">
    <property type="protein sequence ID" value="EPB66258.1"/>
    <property type="molecule type" value="Genomic_DNA"/>
</dbReference>
<dbReference type="AlphaFoldDB" id="A0A0D6L644"/>
<name>A0A0D6L644_9BILA</name>
<feature type="region of interest" description="Disordered" evidence="1">
    <location>
        <begin position="46"/>
        <end position="66"/>
    </location>
</feature>
<proteinExistence type="predicted"/>
<keyword evidence="3" id="KW-1185">Reference proteome</keyword>
<protein>
    <submittedName>
        <fullName evidence="2">Uncharacterized protein</fullName>
    </submittedName>
</protein>